<dbReference type="Proteomes" id="UP000005459">
    <property type="component" value="Unassembled WGS sequence"/>
</dbReference>
<evidence type="ECO:0000313" key="2">
    <source>
        <dbReference type="Proteomes" id="UP000005459"/>
    </source>
</evidence>
<dbReference type="EMBL" id="AFWV01000010">
    <property type="protein sequence ID" value="EGV17579.1"/>
    <property type="molecule type" value="Genomic_DNA"/>
</dbReference>
<dbReference type="STRING" id="768671.ThimaDRAFT_3124"/>
<name>F9UE22_9GAMM</name>
<proteinExistence type="predicted"/>
<keyword evidence="2" id="KW-1185">Reference proteome</keyword>
<dbReference type="AlphaFoldDB" id="F9UE22"/>
<reference evidence="1 2" key="1">
    <citation type="submission" date="2011-06" db="EMBL/GenBank/DDBJ databases">
        <title>The draft genome of Thiocapsa marina 5811.</title>
        <authorList>
            <consortium name="US DOE Joint Genome Institute (JGI-PGF)"/>
            <person name="Lucas S."/>
            <person name="Han J."/>
            <person name="Cheng J.-F."/>
            <person name="Goodwin L."/>
            <person name="Pitluck S."/>
            <person name="Peters L."/>
            <person name="Land M.L."/>
            <person name="Hauser L."/>
            <person name="Vogl K."/>
            <person name="Liu Z."/>
            <person name="Imhoff J."/>
            <person name="Thiel V."/>
            <person name="Frigaard N.-U."/>
            <person name="Bryant D."/>
            <person name="Woyke T.J."/>
        </authorList>
    </citation>
    <scope>NUCLEOTIDE SEQUENCE [LARGE SCALE GENOMIC DNA]</scope>
    <source>
        <strain evidence="1 2">5811</strain>
    </source>
</reference>
<evidence type="ECO:0000313" key="1">
    <source>
        <dbReference type="EMBL" id="EGV17579.1"/>
    </source>
</evidence>
<gene>
    <name evidence="1" type="ORF">ThimaDRAFT_3124</name>
</gene>
<organism evidence="1 2">
    <name type="scientific">Thiocapsa marina 5811</name>
    <dbReference type="NCBI Taxonomy" id="768671"/>
    <lineage>
        <taxon>Bacteria</taxon>
        <taxon>Pseudomonadati</taxon>
        <taxon>Pseudomonadota</taxon>
        <taxon>Gammaproteobacteria</taxon>
        <taxon>Chromatiales</taxon>
        <taxon>Chromatiaceae</taxon>
        <taxon>Thiocapsa</taxon>
    </lineage>
</organism>
<accession>F9UE22</accession>
<sequence>MVWIRDARRGCPFGRWFEDLDAFLNADLDTGEVLLRDYVDATGEFRKQLGAQLHKIKTSHIAFKAVQGRLRATLYSLQTASAETAINPSVRAWAMINRSKGSS</sequence>
<protein>
    <submittedName>
        <fullName evidence="1">Uncharacterized protein</fullName>
    </submittedName>
</protein>